<dbReference type="OrthoDB" id="9810929at2"/>
<evidence type="ECO:0000259" key="2">
    <source>
        <dbReference type="Pfam" id="PF13439"/>
    </source>
</evidence>
<proteinExistence type="predicted"/>
<evidence type="ECO:0000259" key="1">
    <source>
        <dbReference type="Pfam" id="PF00534"/>
    </source>
</evidence>
<dbReference type="PANTHER" id="PTHR45947:SF3">
    <property type="entry name" value="SULFOQUINOVOSYL TRANSFERASE SQD2"/>
    <property type="match status" value="1"/>
</dbReference>
<dbReference type="NCBIfam" id="TIGR03999">
    <property type="entry name" value="thiol_BshA"/>
    <property type="match status" value="1"/>
</dbReference>
<evidence type="ECO:0000313" key="4">
    <source>
        <dbReference type="Proteomes" id="UP000321734"/>
    </source>
</evidence>
<dbReference type="GO" id="GO:0016757">
    <property type="term" value="F:glycosyltransferase activity"/>
    <property type="evidence" value="ECO:0007669"/>
    <property type="project" value="InterPro"/>
</dbReference>
<feature type="domain" description="Glycosyltransferase subfamily 4-like N-terminal" evidence="2">
    <location>
        <begin position="11"/>
        <end position="180"/>
    </location>
</feature>
<dbReference type="InterPro" id="IPR001296">
    <property type="entry name" value="Glyco_trans_1"/>
</dbReference>
<organism evidence="3 4">
    <name type="scientific">Gelidibacter salicanalis</name>
    <dbReference type="NCBI Taxonomy" id="291193"/>
    <lineage>
        <taxon>Bacteria</taxon>
        <taxon>Pseudomonadati</taxon>
        <taxon>Bacteroidota</taxon>
        <taxon>Flavobacteriia</taxon>
        <taxon>Flavobacteriales</taxon>
        <taxon>Flavobacteriaceae</taxon>
        <taxon>Gelidibacter</taxon>
    </lineage>
</organism>
<feature type="domain" description="Glycosyl transferase family 1" evidence="1">
    <location>
        <begin position="194"/>
        <end position="350"/>
    </location>
</feature>
<dbReference type="RefSeq" id="WP_146893995.1">
    <property type="nucleotide sequence ID" value="NZ_VORX01000008.1"/>
</dbReference>
<protein>
    <submittedName>
        <fullName evidence="3">N-acetyl-alpha-D-glucosaminyl L-malate synthase BshA</fullName>
    </submittedName>
</protein>
<dbReference type="PANTHER" id="PTHR45947">
    <property type="entry name" value="SULFOQUINOVOSYL TRANSFERASE SQD2"/>
    <property type="match status" value="1"/>
</dbReference>
<dbReference type="Proteomes" id="UP000321734">
    <property type="component" value="Unassembled WGS sequence"/>
</dbReference>
<dbReference type="EMBL" id="VORX01000008">
    <property type="protein sequence ID" value="TXE06011.1"/>
    <property type="molecule type" value="Genomic_DNA"/>
</dbReference>
<evidence type="ECO:0000313" key="3">
    <source>
        <dbReference type="EMBL" id="TXE06011.1"/>
    </source>
</evidence>
<dbReference type="Pfam" id="PF13439">
    <property type="entry name" value="Glyco_transf_4"/>
    <property type="match status" value="1"/>
</dbReference>
<dbReference type="Pfam" id="PF00534">
    <property type="entry name" value="Glycos_transf_1"/>
    <property type="match status" value="1"/>
</dbReference>
<dbReference type="InterPro" id="IPR050194">
    <property type="entry name" value="Glycosyltransferase_grp1"/>
</dbReference>
<dbReference type="InterPro" id="IPR023881">
    <property type="entry name" value="Thiol_BshA"/>
</dbReference>
<keyword evidence="4" id="KW-1185">Reference proteome</keyword>
<dbReference type="GO" id="GO:0071793">
    <property type="term" value="P:bacillithiol biosynthetic process"/>
    <property type="evidence" value="ECO:0007669"/>
    <property type="project" value="InterPro"/>
</dbReference>
<accession>A0A5C7AC61</accession>
<dbReference type="InterPro" id="IPR028098">
    <property type="entry name" value="Glyco_trans_4-like_N"/>
</dbReference>
<dbReference type="AlphaFoldDB" id="A0A5C7AC61"/>
<dbReference type="Gene3D" id="3.40.50.2000">
    <property type="entry name" value="Glycogen Phosphorylase B"/>
    <property type="match status" value="2"/>
</dbReference>
<dbReference type="SUPFAM" id="SSF53756">
    <property type="entry name" value="UDP-Glycosyltransferase/glycogen phosphorylase"/>
    <property type="match status" value="1"/>
</dbReference>
<comment type="caution">
    <text evidence="3">The sequence shown here is derived from an EMBL/GenBank/DDBJ whole genome shotgun (WGS) entry which is preliminary data.</text>
</comment>
<reference evidence="3 4" key="1">
    <citation type="submission" date="2019-08" db="EMBL/GenBank/DDBJ databases">
        <title>Genome sequence of Gelidibacter salicanalis IC162T.</title>
        <authorList>
            <person name="Bowman J.P."/>
        </authorList>
    </citation>
    <scope>NUCLEOTIDE SEQUENCE [LARGE SCALE GENOMIC DNA]</scope>
    <source>
        <strain evidence="3 4">IC162</strain>
    </source>
</reference>
<sequence length="379" mass="42376">MKIGIVCYPTFGGSGVVATELGLALSKRGHEIHFITYSQPVRLDLLGTNVHYHEVTVPEYPLFLYQPYELALSSKLVDMVKLHGIEILHVHYAIPHAYAAYMAKMMLQEEGIYVPIVTTLHGTDITLVGSHPFYKPAVTFSINKSDAVTSVSQSLKDDTMRLFNIKNNIDVVPNFIDFSRHKTQFSECQRHIIANDDERIITHISNFRKVKQIPDVINIFYNIQKQMPAKLMMVGEGPEKMEAERLCEKLGIEDKVVFFGNSNEIDKILCFSDLFLLPSQTESFGLAALEAMASGVPVISSNTGGIPEVNIEGVSGFLSDVNDVEEMSNNAIYILSDETRLDTFKVNAAKEAAKFGISKVVPQYEAIYLRTLENSMLNK</sequence>
<gene>
    <name evidence="3" type="primary">bshA</name>
    <name evidence="3" type="ORF">ES711_14360</name>
</gene>
<name>A0A5C7AC61_9FLAO</name>